<dbReference type="PANTHER" id="PTHR35908:SF1">
    <property type="entry name" value="CONSERVED PROTEIN"/>
    <property type="match status" value="1"/>
</dbReference>
<reference evidence="2" key="1">
    <citation type="submission" date="2024-05" db="EMBL/GenBank/DDBJ databases">
        <title>Herbiconiux sp. A18JL235.</title>
        <authorList>
            <person name="Zhang G."/>
        </authorList>
    </citation>
    <scope>NUCLEOTIDE SEQUENCE</scope>
    <source>
        <strain evidence="2">A18JL235</strain>
    </source>
</reference>
<dbReference type="InterPro" id="IPR029068">
    <property type="entry name" value="Glyas_Bleomycin-R_OHBP_Dase"/>
</dbReference>
<dbReference type="Pfam" id="PF18029">
    <property type="entry name" value="Glyoxalase_6"/>
    <property type="match status" value="1"/>
</dbReference>
<sequence length="125" mass="13566">MIGKLDAIALDCPDPRALAAFYGEILGLSIAEDSEDEWVELTGPGSVDGDRPVLAFQKVEDYRAPEWPGQLVPQQFHLDIRVEGLDEGEKAVLALGATATGEHYATWRVYLDPVGHPFCLVSSNG</sequence>
<dbReference type="PANTHER" id="PTHR35908">
    <property type="entry name" value="HYPOTHETICAL FUSION PROTEIN"/>
    <property type="match status" value="1"/>
</dbReference>
<dbReference type="InterPro" id="IPR041581">
    <property type="entry name" value="Glyoxalase_6"/>
</dbReference>
<dbReference type="InterPro" id="IPR037523">
    <property type="entry name" value="VOC_core"/>
</dbReference>
<dbReference type="Gene3D" id="3.10.180.10">
    <property type="entry name" value="2,3-Dihydroxybiphenyl 1,2-Dioxygenase, domain 1"/>
    <property type="match status" value="1"/>
</dbReference>
<dbReference type="EMBL" id="CP162511">
    <property type="protein sequence ID" value="XDI06281.1"/>
    <property type="molecule type" value="Genomic_DNA"/>
</dbReference>
<gene>
    <name evidence="2" type="ORF">ABFY20_04070</name>
</gene>
<name>A0AB39BIR0_9MICO</name>
<evidence type="ECO:0000313" key="2">
    <source>
        <dbReference type="EMBL" id="XDI06281.1"/>
    </source>
</evidence>
<protein>
    <submittedName>
        <fullName evidence="2">VOC family protein</fullName>
    </submittedName>
</protein>
<proteinExistence type="predicted"/>
<dbReference type="AlphaFoldDB" id="A0AB39BIR0"/>
<evidence type="ECO:0000259" key="1">
    <source>
        <dbReference type="PROSITE" id="PS51819"/>
    </source>
</evidence>
<dbReference type="RefSeq" id="WP_368498665.1">
    <property type="nucleotide sequence ID" value="NZ_CP162511.1"/>
</dbReference>
<dbReference type="PROSITE" id="PS51819">
    <property type="entry name" value="VOC"/>
    <property type="match status" value="1"/>
</dbReference>
<dbReference type="SUPFAM" id="SSF54593">
    <property type="entry name" value="Glyoxalase/Bleomycin resistance protein/Dihydroxybiphenyl dioxygenase"/>
    <property type="match status" value="1"/>
</dbReference>
<dbReference type="CDD" id="cd06587">
    <property type="entry name" value="VOC"/>
    <property type="match status" value="1"/>
</dbReference>
<organism evidence="2">
    <name type="scientific">Herbiconiux sp. A18JL235</name>
    <dbReference type="NCBI Taxonomy" id="3152363"/>
    <lineage>
        <taxon>Bacteria</taxon>
        <taxon>Bacillati</taxon>
        <taxon>Actinomycetota</taxon>
        <taxon>Actinomycetes</taxon>
        <taxon>Micrococcales</taxon>
        <taxon>Microbacteriaceae</taxon>
        <taxon>Herbiconiux</taxon>
    </lineage>
</organism>
<accession>A0AB39BIR0</accession>
<feature type="domain" description="VOC" evidence="1">
    <location>
        <begin position="4"/>
        <end position="125"/>
    </location>
</feature>